<comment type="subcellular location">
    <subcellularLocation>
        <location evidence="1">Membrane</location>
        <topology evidence="1">Multi-pass membrane protein</topology>
    </subcellularLocation>
</comment>
<dbReference type="Proteomes" id="UP000887540">
    <property type="component" value="Unplaced"/>
</dbReference>
<keyword evidence="4 6" id="KW-1133">Transmembrane helix</keyword>
<evidence type="ECO:0000256" key="5">
    <source>
        <dbReference type="ARBA" id="ARBA00023136"/>
    </source>
</evidence>
<dbReference type="AlphaFoldDB" id="A0A914C140"/>
<evidence type="ECO:0000256" key="3">
    <source>
        <dbReference type="ARBA" id="ARBA00022692"/>
    </source>
</evidence>
<name>A0A914C140_9BILA</name>
<evidence type="ECO:0000313" key="7">
    <source>
        <dbReference type="Proteomes" id="UP000887540"/>
    </source>
</evidence>
<dbReference type="Gene3D" id="1.20.1070.10">
    <property type="entry name" value="Rhodopsin 7-helix transmembrane proteins"/>
    <property type="match status" value="1"/>
</dbReference>
<evidence type="ECO:0000256" key="6">
    <source>
        <dbReference type="RuleBase" id="RU280813"/>
    </source>
</evidence>
<feature type="transmembrane region" description="Helical" evidence="6">
    <location>
        <begin position="97"/>
        <end position="119"/>
    </location>
</feature>
<evidence type="ECO:0000256" key="1">
    <source>
        <dbReference type="ARBA" id="ARBA00004141"/>
    </source>
</evidence>
<dbReference type="GO" id="GO:0007606">
    <property type="term" value="P:sensory perception of chemical stimulus"/>
    <property type="evidence" value="ECO:0007669"/>
    <property type="project" value="UniProtKB-UniRule"/>
</dbReference>
<dbReference type="SUPFAM" id="SSF81321">
    <property type="entry name" value="Family A G protein-coupled receptor-like"/>
    <property type="match status" value="1"/>
</dbReference>
<evidence type="ECO:0000256" key="2">
    <source>
        <dbReference type="ARBA" id="ARBA00005692"/>
    </source>
</evidence>
<evidence type="ECO:0000313" key="8">
    <source>
        <dbReference type="WBParaSite" id="ACRNAN_Path_1483.g5798.t1"/>
    </source>
</evidence>
<keyword evidence="3 6" id="KW-0812">Transmembrane</keyword>
<feature type="transmembrane region" description="Helical" evidence="6">
    <location>
        <begin position="62"/>
        <end position="85"/>
    </location>
</feature>
<comment type="caution">
    <text evidence="6">Lacks conserved residue(s) required for the propagation of feature annotation.</text>
</comment>
<keyword evidence="7" id="KW-1185">Reference proteome</keyword>
<sequence>MLNKPRLATEKRFGLRNSLYMLTLAVIGAIFEVVMNTAVLMVLYNRPKLKAENTMRTTEIKLFIFTLLISIWQMIFLVLQIFFYIDGQFDWDIAWTLFGIQQYIVDLMSLSPPFFLLMMSSDVQKYVWKTLPLSPLSNERRSSYKIKNLSHGTDEQLIHL</sequence>
<dbReference type="InterPro" id="IPR000609">
    <property type="entry name" value="7TM_GPCR_serpentine_rcpt_Srg"/>
</dbReference>
<accession>A0A914C140</accession>
<comment type="similarity">
    <text evidence="2 6">Belongs to the nematode receptor-like protein srg family.</text>
</comment>
<proteinExistence type="inferred from homology"/>
<dbReference type="WBParaSite" id="ACRNAN_Path_1483.g5798.t1">
    <property type="protein sequence ID" value="ACRNAN_Path_1483.g5798.t1"/>
    <property type="gene ID" value="ACRNAN_Path_1483.g5798"/>
</dbReference>
<organism evidence="7 8">
    <name type="scientific">Acrobeloides nanus</name>
    <dbReference type="NCBI Taxonomy" id="290746"/>
    <lineage>
        <taxon>Eukaryota</taxon>
        <taxon>Metazoa</taxon>
        <taxon>Ecdysozoa</taxon>
        <taxon>Nematoda</taxon>
        <taxon>Chromadorea</taxon>
        <taxon>Rhabditida</taxon>
        <taxon>Tylenchina</taxon>
        <taxon>Cephalobomorpha</taxon>
        <taxon>Cephaloboidea</taxon>
        <taxon>Cephalobidae</taxon>
        <taxon>Acrobeloides</taxon>
    </lineage>
</organism>
<dbReference type="GO" id="GO:0004888">
    <property type="term" value="F:transmembrane signaling receptor activity"/>
    <property type="evidence" value="ECO:0007669"/>
    <property type="project" value="InterPro"/>
</dbReference>
<evidence type="ECO:0000256" key="4">
    <source>
        <dbReference type="ARBA" id="ARBA00022989"/>
    </source>
</evidence>
<feature type="transmembrane region" description="Helical" evidence="6">
    <location>
        <begin position="20"/>
        <end position="42"/>
    </location>
</feature>
<protein>
    <recommendedName>
        <fullName evidence="6">Serpentine receptor class gamma</fullName>
    </recommendedName>
</protein>
<dbReference type="Pfam" id="PF02118">
    <property type="entry name" value="Srg"/>
    <property type="match status" value="1"/>
</dbReference>
<reference evidence="8" key="1">
    <citation type="submission" date="2022-11" db="UniProtKB">
        <authorList>
            <consortium name="WormBaseParasite"/>
        </authorList>
    </citation>
    <scope>IDENTIFICATION</scope>
</reference>
<dbReference type="GO" id="GO:0016020">
    <property type="term" value="C:membrane"/>
    <property type="evidence" value="ECO:0007669"/>
    <property type="project" value="UniProtKB-SubCell"/>
</dbReference>
<keyword evidence="5 6" id="KW-0472">Membrane</keyword>